<dbReference type="KEGG" id="ole:K0B96_11980"/>
<name>A0A8F9TTX4_9BACT</name>
<reference evidence="3" key="1">
    <citation type="submission" date="2021-08" db="EMBL/GenBank/DDBJ databases">
        <title>Genome of a novel bacterium of the phylum Verrucomicrobia, Oleiharenicola sp. KSB-15.</title>
        <authorList>
            <person name="Chung J.-H."/>
            <person name="Ahn J.-H."/>
            <person name="Yoon Y."/>
            <person name="Kim D.-Y."/>
            <person name="An S.-H."/>
            <person name="Park I."/>
            <person name="Yeon J."/>
        </authorList>
    </citation>
    <scope>NUCLEOTIDE SEQUENCE</scope>
    <source>
        <strain evidence="3">KSB-15</strain>
    </source>
</reference>
<evidence type="ECO:0000313" key="3">
    <source>
        <dbReference type="EMBL" id="QYM78027.1"/>
    </source>
</evidence>
<organism evidence="3 4">
    <name type="scientific">Horticoccus luteus</name>
    <dbReference type="NCBI Taxonomy" id="2862869"/>
    <lineage>
        <taxon>Bacteria</taxon>
        <taxon>Pseudomonadati</taxon>
        <taxon>Verrucomicrobiota</taxon>
        <taxon>Opitutia</taxon>
        <taxon>Opitutales</taxon>
        <taxon>Opitutaceae</taxon>
        <taxon>Horticoccus</taxon>
    </lineage>
</organism>
<dbReference type="EMBL" id="CP080507">
    <property type="protein sequence ID" value="QYM78027.1"/>
    <property type="molecule type" value="Genomic_DNA"/>
</dbReference>
<keyword evidence="2" id="KW-0732">Signal</keyword>
<feature type="chain" id="PRO_5034151139" evidence="2">
    <location>
        <begin position="20"/>
        <end position="145"/>
    </location>
</feature>
<gene>
    <name evidence="3" type="ORF">K0B96_11980</name>
</gene>
<evidence type="ECO:0000256" key="2">
    <source>
        <dbReference type="SAM" id="SignalP"/>
    </source>
</evidence>
<evidence type="ECO:0000256" key="1">
    <source>
        <dbReference type="SAM" id="MobiDB-lite"/>
    </source>
</evidence>
<dbReference type="RefSeq" id="WP_220161131.1">
    <property type="nucleotide sequence ID" value="NZ_CP080507.1"/>
</dbReference>
<feature type="compositionally biased region" description="Pro residues" evidence="1">
    <location>
        <begin position="119"/>
        <end position="134"/>
    </location>
</feature>
<dbReference type="AlphaFoldDB" id="A0A8F9TTX4"/>
<proteinExistence type="predicted"/>
<dbReference type="Proteomes" id="UP000825051">
    <property type="component" value="Chromosome"/>
</dbReference>
<feature type="region of interest" description="Disordered" evidence="1">
    <location>
        <begin position="99"/>
        <end position="145"/>
    </location>
</feature>
<evidence type="ECO:0000313" key="4">
    <source>
        <dbReference type="Proteomes" id="UP000825051"/>
    </source>
</evidence>
<sequence length="145" mass="14205">MKPPLWITVFALVGSPAFAQSQAAADHGSEAVRYTGAAAAESTQAAVAAAAGSLRLTSKIAAVPLWLAGSAAVSAGATVSAVGSSAAAVGASAADAARQTWDFSSGDPASRPSLDPSVGLPPAPVPPAPPPHDPSPAEMLKQNQR</sequence>
<protein>
    <submittedName>
        <fullName evidence="3">Uncharacterized protein</fullName>
    </submittedName>
</protein>
<keyword evidence="4" id="KW-1185">Reference proteome</keyword>
<feature type="signal peptide" evidence="2">
    <location>
        <begin position="1"/>
        <end position="19"/>
    </location>
</feature>
<accession>A0A8F9TTX4</accession>